<organism evidence="2">
    <name type="scientific">uncultured Caudovirales phage</name>
    <dbReference type="NCBI Taxonomy" id="2100421"/>
    <lineage>
        <taxon>Viruses</taxon>
        <taxon>Duplodnaviria</taxon>
        <taxon>Heunggongvirae</taxon>
        <taxon>Uroviricota</taxon>
        <taxon>Caudoviricetes</taxon>
        <taxon>Peduoviridae</taxon>
        <taxon>Maltschvirus</taxon>
        <taxon>Maltschvirus maltsch</taxon>
    </lineage>
</organism>
<gene>
    <name evidence="2" type="ORF">UFOVP539_4</name>
</gene>
<dbReference type="PANTHER" id="PTHR33877">
    <property type="entry name" value="SLL1193 PROTEIN"/>
    <property type="match status" value="1"/>
</dbReference>
<dbReference type="PANTHER" id="PTHR33877:SF2">
    <property type="entry name" value="OS07G0170200 PROTEIN"/>
    <property type="match status" value="1"/>
</dbReference>
<evidence type="ECO:0000259" key="1">
    <source>
        <dbReference type="SMART" id="SM00507"/>
    </source>
</evidence>
<name>A0A6J5MRR3_9CAUD</name>
<proteinExistence type="predicted"/>
<dbReference type="CDD" id="cd00085">
    <property type="entry name" value="HNHc"/>
    <property type="match status" value="1"/>
</dbReference>
<protein>
    <submittedName>
        <fullName evidence="2">HNHc domain containing protein</fullName>
    </submittedName>
</protein>
<accession>A0A6J5MRR3</accession>
<sequence length="112" mass="12411">MAKRGDPRLTRDYKAFRLKVMARDQWSCFYCQQPATTLDHIIPISKAPELVVSFENAVACCVKCNSSKGSRSQGSFLGKKPTPLVFPGILSPIRSVPIEDSPFTVRPNPDQA</sequence>
<dbReference type="Pfam" id="PF01844">
    <property type="entry name" value="HNH"/>
    <property type="match status" value="1"/>
</dbReference>
<feature type="domain" description="HNH nuclease" evidence="1">
    <location>
        <begin position="15"/>
        <end position="66"/>
    </location>
</feature>
<evidence type="ECO:0000313" key="2">
    <source>
        <dbReference type="EMBL" id="CAB4149162.1"/>
    </source>
</evidence>
<dbReference type="SMART" id="SM00507">
    <property type="entry name" value="HNHc"/>
    <property type="match status" value="1"/>
</dbReference>
<reference evidence="2" key="1">
    <citation type="submission" date="2020-04" db="EMBL/GenBank/DDBJ databases">
        <authorList>
            <person name="Chiriac C."/>
            <person name="Salcher M."/>
            <person name="Ghai R."/>
            <person name="Kavagutti S V."/>
        </authorList>
    </citation>
    <scope>NUCLEOTIDE SEQUENCE</scope>
</reference>
<dbReference type="EMBL" id="LR796513">
    <property type="protein sequence ID" value="CAB4149162.1"/>
    <property type="molecule type" value="Genomic_DNA"/>
</dbReference>
<dbReference type="InterPro" id="IPR003615">
    <property type="entry name" value="HNH_nuc"/>
</dbReference>
<dbReference type="Gene3D" id="1.10.30.50">
    <property type="match status" value="1"/>
</dbReference>
<dbReference type="InterPro" id="IPR002711">
    <property type="entry name" value="HNH"/>
</dbReference>
<dbReference type="InterPro" id="IPR052892">
    <property type="entry name" value="NA-targeting_endonuclease"/>
</dbReference>